<keyword evidence="4" id="KW-0418">Kinase</keyword>
<keyword evidence="2" id="KW-0808">Transferase</keyword>
<dbReference type="Pfam" id="PF00069">
    <property type="entry name" value="Pkinase"/>
    <property type="match status" value="1"/>
</dbReference>
<dbReference type="InterPro" id="IPR008271">
    <property type="entry name" value="Ser/Thr_kinase_AS"/>
</dbReference>
<comment type="caution">
    <text evidence="7">The sequence shown here is derived from an EMBL/GenBank/DDBJ whole genome shotgun (WGS) entry which is preliminary data.</text>
</comment>
<organism evidence="7 8">
    <name type="scientific">Diplodia intermedia</name>
    <dbReference type="NCBI Taxonomy" id="856260"/>
    <lineage>
        <taxon>Eukaryota</taxon>
        <taxon>Fungi</taxon>
        <taxon>Dikarya</taxon>
        <taxon>Ascomycota</taxon>
        <taxon>Pezizomycotina</taxon>
        <taxon>Dothideomycetes</taxon>
        <taxon>Dothideomycetes incertae sedis</taxon>
        <taxon>Botryosphaeriales</taxon>
        <taxon>Botryosphaeriaceae</taxon>
        <taxon>Diplodia</taxon>
    </lineage>
</organism>
<evidence type="ECO:0000256" key="3">
    <source>
        <dbReference type="ARBA" id="ARBA00022741"/>
    </source>
</evidence>
<evidence type="ECO:0000313" key="7">
    <source>
        <dbReference type="EMBL" id="KAL1640077.1"/>
    </source>
</evidence>
<evidence type="ECO:0000256" key="1">
    <source>
        <dbReference type="ARBA" id="ARBA00012513"/>
    </source>
</evidence>
<dbReference type="SMART" id="SM00220">
    <property type="entry name" value="S_TKc"/>
    <property type="match status" value="1"/>
</dbReference>
<evidence type="ECO:0000256" key="4">
    <source>
        <dbReference type="ARBA" id="ARBA00022777"/>
    </source>
</evidence>
<gene>
    <name evidence="7" type="ORF">SLS58_007344</name>
</gene>
<dbReference type="PROSITE" id="PS50011">
    <property type="entry name" value="PROTEIN_KINASE_DOM"/>
    <property type="match status" value="1"/>
</dbReference>
<dbReference type="SUPFAM" id="SSF56112">
    <property type="entry name" value="Protein kinase-like (PK-like)"/>
    <property type="match status" value="1"/>
</dbReference>
<evidence type="ECO:0000256" key="5">
    <source>
        <dbReference type="ARBA" id="ARBA00022840"/>
    </source>
</evidence>
<dbReference type="Gene3D" id="1.10.510.10">
    <property type="entry name" value="Transferase(Phosphotransferase) domain 1"/>
    <property type="match status" value="1"/>
</dbReference>
<accession>A0ABR3TKK1</accession>
<dbReference type="PROSITE" id="PS00108">
    <property type="entry name" value="PROTEIN_KINASE_ST"/>
    <property type="match status" value="1"/>
</dbReference>
<keyword evidence="3" id="KW-0547">Nucleotide-binding</keyword>
<dbReference type="InterPro" id="IPR050660">
    <property type="entry name" value="NEK_Ser/Thr_kinase"/>
</dbReference>
<name>A0ABR3TKK1_9PEZI</name>
<feature type="domain" description="Protein kinase" evidence="6">
    <location>
        <begin position="1"/>
        <end position="164"/>
    </location>
</feature>
<dbReference type="Proteomes" id="UP001521184">
    <property type="component" value="Unassembled WGS sequence"/>
</dbReference>
<dbReference type="PANTHER" id="PTHR43671:SF13">
    <property type="entry name" value="SERINE_THREONINE-PROTEIN KINASE NEK2"/>
    <property type="match status" value="1"/>
</dbReference>
<keyword evidence="5" id="KW-0067">ATP-binding</keyword>
<dbReference type="InterPro" id="IPR011009">
    <property type="entry name" value="Kinase-like_dom_sf"/>
</dbReference>
<dbReference type="EMBL" id="JAKEKT020000055">
    <property type="protein sequence ID" value="KAL1640077.1"/>
    <property type="molecule type" value="Genomic_DNA"/>
</dbReference>
<evidence type="ECO:0000256" key="2">
    <source>
        <dbReference type="ARBA" id="ARBA00022679"/>
    </source>
</evidence>
<reference evidence="7 8" key="1">
    <citation type="journal article" date="2023" name="Plant Dis.">
        <title>First Report of Diplodia intermedia Causing Canker and Dieback Diseases on Apple Trees in Canada.</title>
        <authorList>
            <person name="Ellouze W."/>
            <person name="Ilyukhin E."/>
            <person name="Sulman M."/>
            <person name="Ali S."/>
        </authorList>
    </citation>
    <scope>NUCLEOTIDE SEQUENCE [LARGE SCALE GENOMIC DNA]</scope>
    <source>
        <strain evidence="7 8">M45-28</strain>
    </source>
</reference>
<dbReference type="EC" id="2.7.11.1" evidence="1"/>
<dbReference type="InterPro" id="IPR000719">
    <property type="entry name" value="Prot_kinase_dom"/>
</dbReference>
<proteinExistence type="predicted"/>
<evidence type="ECO:0000313" key="8">
    <source>
        <dbReference type="Proteomes" id="UP001521184"/>
    </source>
</evidence>
<dbReference type="PANTHER" id="PTHR43671">
    <property type="entry name" value="SERINE/THREONINE-PROTEIN KINASE NEK"/>
    <property type="match status" value="1"/>
</dbReference>
<protein>
    <recommendedName>
        <fullName evidence="1">non-specific serine/threonine protein kinase</fullName>
        <ecNumber evidence="1">2.7.11.1</ecNumber>
    </recommendedName>
</protein>
<sequence>MHQAEYQAKVPAGVKLFKNCGEKIRHRDIKPGNILIHDGKVIICDFGIAHDWSESARDFTDGPVDAQTRKYSAPEVIKEWSRDPKADMWSLGCVLFEIITVLKQGTLSELHKIFGEEQGNKNYNYCEHPELISQWIEELGKQNVFNEPLPWIAEMVRYRIVAFQ</sequence>
<keyword evidence="8" id="KW-1185">Reference proteome</keyword>
<evidence type="ECO:0000259" key="6">
    <source>
        <dbReference type="PROSITE" id="PS50011"/>
    </source>
</evidence>